<sequence>MEPTGTAVNLTRSIELICCVAAAFAGSLPYGHFFATAEYLPQVSAASLGGVVAAAIVSRLGWGFGRTLLVAVVGFLLLAVYGVFGETTEYGLPTRRTGVELAEGVVGGWARMLTVAVPADVRSDLLVTPLLITWAAAFTAARLSLRTRSAIAPSAPPAAAFVVALLFVGRQSGNQTTGVAVLLVAVLLLILLRADRPRRAMAGAFAFGVPTIAVIVSLGILAGQALPLASGDHRFDIRTLYQQPMQITDARSPLAALKVQLRENPPRRLFTVTVDGKPVDRIRTAALTEFDGVTWTAADRFLVAGHRLSVDSAMTHTRKVSVHVSVTGLPGPFLPVIGWPTRLHLAGDVRSQIGFSDTSGVLVTTRPSMQGIDYDLEAEVSDRDDDLPLALPSALPEYLRYRTLPDPPSGLLALAQQITASEPTAYGKLTAIERHLRGLPYQLNAPPGHSYATLTRMLTATLPHDDEGYAEQHASAFAVLARAAGFPARVAVGYRLHGTPTGEHLVTTNDAHAWAEVHFAGHGWIAFEPTDPATESTQRREPENPAPGPSQSNNPGVAPHRAEPPHPAADRPENGWVNVLRSAVVAVVLLLSLTIFVAVVVLAEKCRRRWYRRRKSGNSARVVGAWREAMDRLAEHGVRTPASLTAFEAAEHATEALGPAVGGIVVDLAEFATRAVYSADEPDSDAVRQAWALEARLRRQLFARLSLQWLMARLSPRPLVAGWRTARQHRRSFTVLETR</sequence>
<feature type="transmembrane region" description="Helical" evidence="2">
    <location>
        <begin position="150"/>
        <end position="169"/>
    </location>
</feature>
<feature type="compositionally biased region" description="Basic and acidic residues" evidence="1">
    <location>
        <begin position="560"/>
        <end position="570"/>
    </location>
</feature>
<feature type="region of interest" description="Disordered" evidence="1">
    <location>
        <begin position="528"/>
        <end position="570"/>
    </location>
</feature>
<dbReference type="InterPro" id="IPR052901">
    <property type="entry name" value="Bact_TGase-like"/>
</dbReference>
<evidence type="ECO:0000256" key="2">
    <source>
        <dbReference type="SAM" id="Phobius"/>
    </source>
</evidence>
<accession>A0ABS4U041</accession>
<dbReference type="SUPFAM" id="SSF54001">
    <property type="entry name" value="Cysteine proteinases"/>
    <property type="match status" value="1"/>
</dbReference>
<organism evidence="4 5">
    <name type="scientific">Kibdelosporangium banguiense</name>
    <dbReference type="NCBI Taxonomy" id="1365924"/>
    <lineage>
        <taxon>Bacteria</taxon>
        <taxon>Bacillati</taxon>
        <taxon>Actinomycetota</taxon>
        <taxon>Actinomycetes</taxon>
        <taxon>Pseudonocardiales</taxon>
        <taxon>Pseudonocardiaceae</taxon>
        <taxon>Kibdelosporangium</taxon>
    </lineage>
</organism>
<feature type="transmembrane region" description="Helical" evidence="2">
    <location>
        <begin position="39"/>
        <end position="57"/>
    </location>
</feature>
<feature type="domain" description="Transglutaminase-like" evidence="3">
    <location>
        <begin position="462"/>
        <end position="531"/>
    </location>
</feature>
<dbReference type="SMART" id="SM00460">
    <property type="entry name" value="TGc"/>
    <property type="match status" value="1"/>
</dbReference>
<protein>
    <submittedName>
        <fullName evidence="4">Transglutaminase-like putative cysteine protease</fullName>
    </submittedName>
</protein>
<feature type="transmembrane region" description="Helical" evidence="2">
    <location>
        <begin position="204"/>
        <end position="226"/>
    </location>
</feature>
<keyword evidence="2" id="KW-0812">Transmembrane</keyword>
<comment type="caution">
    <text evidence="4">The sequence shown here is derived from an EMBL/GenBank/DDBJ whole genome shotgun (WGS) entry which is preliminary data.</text>
</comment>
<feature type="transmembrane region" description="Helical" evidence="2">
    <location>
        <begin position="12"/>
        <end position="33"/>
    </location>
</feature>
<dbReference type="EMBL" id="JAGINW010000001">
    <property type="protein sequence ID" value="MBP2329531.1"/>
    <property type="molecule type" value="Genomic_DNA"/>
</dbReference>
<dbReference type="InterPro" id="IPR021878">
    <property type="entry name" value="TgpA_N"/>
</dbReference>
<dbReference type="Proteomes" id="UP001519332">
    <property type="component" value="Unassembled WGS sequence"/>
</dbReference>
<feature type="transmembrane region" description="Helical" evidence="2">
    <location>
        <begin position="125"/>
        <end position="143"/>
    </location>
</feature>
<dbReference type="RefSeq" id="WP_209646293.1">
    <property type="nucleotide sequence ID" value="NZ_JAGINW010000001.1"/>
</dbReference>
<evidence type="ECO:0000313" key="4">
    <source>
        <dbReference type="EMBL" id="MBP2329531.1"/>
    </source>
</evidence>
<feature type="transmembrane region" description="Helical" evidence="2">
    <location>
        <begin position="64"/>
        <end position="84"/>
    </location>
</feature>
<dbReference type="Pfam" id="PF13559">
    <property type="entry name" value="DUF4129"/>
    <property type="match status" value="1"/>
</dbReference>
<name>A0ABS4U041_9PSEU</name>
<gene>
    <name evidence="4" type="ORF">JOF56_009916</name>
</gene>
<keyword evidence="5" id="KW-1185">Reference proteome</keyword>
<evidence type="ECO:0000313" key="5">
    <source>
        <dbReference type="Proteomes" id="UP001519332"/>
    </source>
</evidence>
<dbReference type="Pfam" id="PF11992">
    <property type="entry name" value="TgpA_N"/>
    <property type="match status" value="1"/>
</dbReference>
<evidence type="ECO:0000259" key="3">
    <source>
        <dbReference type="SMART" id="SM00460"/>
    </source>
</evidence>
<dbReference type="Pfam" id="PF01841">
    <property type="entry name" value="Transglut_core"/>
    <property type="match status" value="1"/>
</dbReference>
<dbReference type="InterPro" id="IPR025403">
    <property type="entry name" value="TgpA-like_C"/>
</dbReference>
<dbReference type="PANTHER" id="PTHR42736">
    <property type="entry name" value="PROTEIN-GLUTAMINE GAMMA-GLUTAMYLTRANSFERASE"/>
    <property type="match status" value="1"/>
</dbReference>
<dbReference type="Gene3D" id="3.10.620.30">
    <property type="match status" value="1"/>
</dbReference>
<dbReference type="InterPro" id="IPR038765">
    <property type="entry name" value="Papain-like_cys_pep_sf"/>
</dbReference>
<dbReference type="PANTHER" id="PTHR42736:SF1">
    <property type="entry name" value="PROTEIN-GLUTAMINE GAMMA-GLUTAMYLTRANSFERASE"/>
    <property type="match status" value="1"/>
</dbReference>
<dbReference type="InterPro" id="IPR002931">
    <property type="entry name" value="Transglutaminase-like"/>
</dbReference>
<evidence type="ECO:0000256" key="1">
    <source>
        <dbReference type="SAM" id="MobiDB-lite"/>
    </source>
</evidence>
<proteinExistence type="predicted"/>
<feature type="transmembrane region" description="Helical" evidence="2">
    <location>
        <begin position="583"/>
        <end position="603"/>
    </location>
</feature>
<keyword evidence="2" id="KW-0472">Membrane</keyword>
<keyword evidence="2" id="KW-1133">Transmembrane helix</keyword>
<reference evidence="4 5" key="1">
    <citation type="submission" date="2021-03" db="EMBL/GenBank/DDBJ databases">
        <title>Sequencing the genomes of 1000 actinobacteria strains.</title>
        <authorList>
            <person name="Klenk H.-P."/>
        </authorList>
    </citation>
    <scope>NUCLEOTIDE SEQUENCE [LARGE SCALE GENOMIC DNA]</scope>
    <source>
        <strain evidence="4 5">DSM 46670</strain>
    </source>
</reference>
<feature type="transmembrane region" description="Helical" evidence="2">
    <location>
        <begin position="175"/>
        <end position="192"/>
    </location>
</feature>